<dbReference type="Pfam" id="PF00392">
    <property type="entry name" value="GntR"/>
    <property type="match status" value="1"/>
</dbReference>
<dbReference type="Gene3D" id="1.10.357.10">
    <property type="entry name" value="Tetracycline Repressor, domain 2"/>
    <property type="match status" value="1"/>
</dbReference>
<dbReference type="PANTHER" id="PTHR30055">
    <property type="entry name" value="HTH-TYPE TRANSCRIPTIONAL REGULATOR RUTR"/>
    <property type="match status" value="1"/>
</dbReference>
<keyword evidence="3" id="KW-0804">Transcription</keyword>
<dbReference type="Pfam" id="PF02909">
    <property type="entry name" value="TetR_C_1"/>
    <property type="match status" value="1"/>
</dbReference>
<gene>
    <name evidence="7" type="ORF">ACIBG2_31655</name>
</gene>
<evidence type="ECO:0000256" key="3">
    <source>
        <dbReference type="ARBA" id="ARBA00023163"/>
    </source>
</evidence>
<sequence length="298" mass="32107">MKAESIAADIKRRIAQGALTPGDKVPSTRGLAREWNVALATAAKALTTLAQEGVITSVPRVGYTVAGPARDRPPTPSDLTRERIVRVAIDIADTEGLAALSMRGVASRAGAATMSLYRHVASKEDLVVLMADAAYGEAGYPDDPPDGWRARLELSARTMWALCRRHPWLPHVTALTRPLVVPNLMRHAEFVLAALDGYGLDTLTRHNLHVLLYNYVQGVAVHLERGTQQEAASGLDEEEWMDAQGPGLAAIAASGAYPHFVAVTAGLGEDYDMDLDAFFEFGLTPLLDGMARVIERST</sequence>
<feature type="DNA-binding region" description="H-T-H motif" evidence="4">
    <location>
        <begin position="101"/>
        <end position="120"/>
    </location>
</feature>
<keyword evidence="1" id="KW-0805">Transcription regulation</keyword>
<dbReference type="InterPro" id="IPR036390">
    <property type="entry name" value="WH_DNA-bd_sf"/>
</dbReference>
<dbReference type="InterPro" id="IPR000524">
    <property type="entry name" value="Tscrpt_reg_HTH_GntR"/>
</dbReference>
<dbReference type="InterPro" id="IPR009057">
    <property type="entry name" value="Homeodomain-like_sf"/>
</dbReference>
<dbReference type="SUPFAM" id="SSF46689">
    <property type="entry name" value="Homeodomain-like"/>
    <property type="match status" value="1"/>
</dbReference>
<dbReference type="EMBL" id="JBITGY010000009">
    <property type="protein sequence ID" value="MFI6501974.1"/>
    <property type="molecule type" value="Genomic_DNA"/>
</dbReference>
<evidence type="ECO:0000259" key="6">
    <source>
        <dbReference type="PROSITE" id="PS50977"/>
    </source>
</evidence>
<evidence type="ECO:0000256" key="4">
    <source>
        <dbReference type="PROSITE-ProRule" id="PRU00335"/>
    </source>
</evidence>
<dbReference type="PANTHER" id="PTHR30055:SF151">
    <property type="entry name" value="TRANSCRIPTIONAL REGULATORY PROTEIN"/>
    <property type="match status" value="1"/>
</dbReference>
<feature type="domain" description="HTH gntR-type" evidence="5">
    <location>
        <begin position="1"/>
        <end position="68"/>
    </location>
</feature>
<dbReference type="Gene3D" id="1.10.10.10">
    <property type="entry name" value="Winged helix-like DNA-binding domain superfamily/Winged helix DNA-binding domain"/>
    <property type="match status" value="1"/>
</dbReference>
<dbReference type="InterPro" id="IPR001647">
    <property type="entry name" value="HTH_TetR"/>
</dbReference>
<accession>A0ABW7Z390</accession>
<dbReference type="SMART" id="SM00345">
    <property type="entry name" value="HTH_GNTR"/>
    <property type="match status" value="1"/>
</dbReference>
<evidence type="ECO:0000256" key="1">
    <source>
        <dbReference type="ARBA" id="ARBA00023015"/>
    </source>
</evidence>
<dbReference type="RefSeq" id="WP_397086909.1">
    <property type="nucleotide sequence ID" value="NZ_JBITGY010000009.1"/>
</dbReference>
<name>A0ABW7Z390_9ACTN</name>
<dbReference type="Pfam" id="PF00440">
    <property type="entry name" value="TetR_N"/>
    <property type="match status" value="1"/>
</dbReference>
<keyword evidence="2 4" id="KW-0238">DNA-binding</keyword>
<evidence type="ECO:0000259" key="5">
    <source>
        <dbReference type="PROSITE" id="PS50949"/>
    </source>
</evidence>
<dbReference type="InterPro" id="IPR036271">
    <property type="entry name" value="Tet_transcr_reg_TetR-rel_C_sf"/>
</dbReference>
<evidence type="ECO:0000313" key="7">
    <source>
        <dbReference type="EMBL" id="MFI6501974.1"/>
    </source>
</evidence>
<protein>
    <submittedName>
        <fullName evidence="7">TetR/AcrR family transcriptional regulator C-terminal domain-containing protein</fullName>
    </submittedName>
</protein>
<feature type="domain" description="HTH tetR-type" evidence="6">
    <location>
        <begin position="78"/>
        <end position="138"/>
    </location>
</feature>
<reference evidence="7 8" key="1">
    <citation type="submission" date="2024-10" db="EMBL/GenBank/DDBJ databases">
        <title>The Natural Products Discovery Center: Release of the First 8490 Sequenced Strains for Exploring Actinobacteria Biosynthetic Diversity.</title>
        <authorList>
            <person name="Kalkreuter E."/>
            <person name="Kautsar S.A."/>
            <person name="Yang D."/>
            <person name="Bader C.D."/>
            <person name="Teijaro C.N."/>
            <person name="Fluegel L."/>
            <person name="Davis C.M."/>
            <person name="Simpson J.R."/>
            <person name="Lauterbach L."/>
            <person name="Steele A.D."/>
            <person name="Gui C."/>
            <person name="Meng S."/>
            <person name="Li G."/>
            <person name="Viehrig K."/>
            <person name="Ye F."/>
            <person name="Su P."/>
            <person name="Kiefer A.F."/>
            <person name="Nichols A."/>
            <person name="Cepeda A.J."/>
            <person name="Yan W."/>
            <person name="Fan B."/>
            <person name="Jiang Y."/>
            <person name="Adhikari A."/>
            <person name="Zheng C.-J."/>
            <person name="Schuster L."/>
            <person name="Cowan T.M."/>
            <person name="Smanski M.J."/>
            <person name="Chevrette M.G."/>
            <person name="De Carvalho L.P.S."/>
            <person name="Shen B."/>
        </authorList>
    </citation>
    <scope>NUCLEOTIDE SEQUENCE [LARGE SCALE GENOMIC DNA]</scope>
    <source>
        <strain evidence="7 8">NPDC050545</strain>
    </source>
</reference>
<evidence type="ECO:0000313" key="8">
    <source>
        <dbReference type="Proteomes" id="UP001612741"/>
    </source>
</evidence>
<comment type="caution">
    <text evidence="7">The sequence shown here is derived from an EMBL/GenBank/DDBJ whole genome shotgun (WGS) entry which is preliminary data.</text>
</comment>
<dbReference type="InterPro" id="IPR036388">
    <property type="entry name" value="WH-like_DNA-bd_sf"/>
</dbReference>
<evidence type="ECO:0000256" key="2">
    <source>
        <dbReference type="ARBA" id="ARBA00023125"/>
    </source>
</evidence>
<keyword evidence="8" id="KW-1185">Reference proteome</keyword>
<dbReference type="InterPro" id="IPR050109">
    <property type="entry name" value="HTH-type_TetR-like_transc_reg"/>
</dbReference>
<proteinExistence type="predicted"/>
<dbReference type="PROSITE" id="PS50977">
    <property type="entry name" value="HTH_TETR_2"/>
    <property type="match status" value="1"/>
</dbReference>
<dbReference type="PROSITE" id="PS50949">
    <property type="entry name" value="HTH_GNTR"/>
    <property type="match status" value="1"/>
</dbReference>
<dbReference type="Gene3D" id="1.10.10.60">
    <property type="entry name" value="Homeodomain-like"/>
    <property type="match status" value="1"/>
</dbReference>
<dbReference type="SUPFAM" id="SSF48498">
    <property type="entry name" value="Tetracyclin repressor-like, C-terminal domain"/>
    <property type="match status" value="1"/>
</dbReference>
<dbReference type="InterPro" id="IPR004111">
    <property type="entry name" value="Repressor_TetR_C"/>
</dbReference>
<dbReference type="Proteomes" id="UP001612741">
    <property type="component" value="Unassembled WGS sequence"/>
</dbReference>
<dbReference type="PRINTS" id="PR00455">
    <property type="entry name" value="HTHTETR"/>
</dbReference>
<dbReference type="SUPFAM" id="SSF46785">
    <property type="entry name" value="Winged helix' DNA-binding domain"/>
    <property type="match status" value="1"/>
</dbReference>
<organism evidence="7 8">
    <name type="scientific">Nonomuraea typhae</name>
    <dbReference type="NCBI Taxonomy" id="2603600"/>
    <lineage>
        <taxon>Bacteria</taxon>
        <taxon>Bacillati</taxon>
        <taxon>Actinomycetota</taxon>
        <taxon>Actinomycetes</taxon>
        <taxon>Streptosporangiales</taxon>
        <taxon>Streptosporangiaceae</taxon>
        <taxon>Nonomuraea</taxon>
    </lineage>
</organism>